<gene>
    <name evidence="2" type="ORF">SAMN05661099_1154</name>
</gene>
<accession>A0A1T5AZ62</accession>
<proteinExistence type="predicted"/>
<evidence type="ECO:0000313" key="3">
    <source>
        <dbReference type="Proteomes" id="UP000189981"/>
    </source>
</evidence>
<keyword evidence="1" id="KW-0732">Signal</keyword>
<feature type="signal peptide" evidence="1">
    <location>
        <begin position="1"/>
        <end position="19"/>
    </location>
</feature>
<dbReference type="STRING" id="572036.SAMN05661099_1154"/>
<name>A0A1T5AZ62_9SPHI</name>
<dbReference type="AlphaFoldDB" id="A0A1T5AZ62"/>
<protein>
    <submittedName>
        <fullName evidence="2">Uncharacterized protein</fullName>
    </submittedName>
</protein>
<keyword evidence="3" id="KW-1185">Reference proteome</keyword>
<dbReference type="Proteomes" id="UP000189981">
    <property type="component" value="Unassembled WGS sequence"/>
</dbReference>
<evidence type="ECO:0000313" key="2">
    <source>
        <dbReference type="EMBL" id="SKB40246.1"/>
    </source>
</evidence>
<reference evidence="3" key="1">
    <citation type="submission" date="2017-02" db="EMBL/GenBank/DDBJ databases">
        <authorList>
            <person name="Varghese N."/>
            <person name="Submissions S."/>
        </authorList>
    </citation>
    <scope>NUCLEOTIDE SEQUENCE [LARGE SCALE GENOMIC DNA]</scope>
    <source>
        <strain evidence="3">DSM 22385</strain>
    </source>
</reference>
<feature type="chain" id="PRO_5012594669" evidence="1">
    <location>
        <begin position="20"/>
        <end position="263"/>
    </location>
</feature>
<evidence type="ECO:0000256" key="1">
    <source>
        <dbReference type="SAM" id="SignalP"/>
    </source>
</evidence>
<dbReference type="EMBL" id="FUYR01000001">
    <property type="protein sequence ID" value="SKB40246.1"/>
    <property type="molecule type" value="Genomic_DNA"/>
</dbReference>
<dbReference type="RefSeq" id="WP_079701663.1">
    <property type="nucleotide sequence ID" value="NZ_FUYR01000001.1"/>
</dbReference>
<sequence>MKTTFTFIFAQLLFLTALAQMGPNYINKSQKPNFLDSTITDTDLKFDIIGAAGLFDGLNGESDKSLGKGSTGVSFYKEGRLQGNLIFSLQNNSTIDFTGDKSNGGSLLLPGNGGHSFQFDLRSVFKPGNKWGYNTSFIAASVDWRQDAVTYKATPLSLKAQLTRFLFNHEGPKSTISATADLGLSYRGFKGDASTEDDFKQKIFGTTKTGFWGGELNVDLWFNDTHFFFALPVIGGAKIKGLTNGQVTIGGAISGKLFKDIIN</sequence>
<organism evidence="2 3">
    <name type="scientific">Daejeonella lutea</name>
    <dbReference type="NCBI Taxonomy" id="572036"/>
    <lineage>
        <taxon>Bacteria</taxon>
        <taxon>Pseudomonadati</taxon>
        <taxon>Bacteroidota</taxon>
        <taxon>Sphingobacteriia</taxon>
        <taxon>Sphingobacteriales</taxon>
        <taxon>Sphingobacteriaceae</taxon>
        <taxon>Daejeonella</taxon>
    </lineage>
</organism>